<proteinExistence type="predicted"/>
<feature type="region of interest" description="Disordered" evidence="1">
    <location>
        <begin position="81"/>
        <end position="112"/>
    </location>
</feature>
<comment type="caution">
    <text evidence="3">The sequence shown here is derived from an EMBL/GenBank/DDBJ whole genome shotgun (WGS) entry which is preliminary data.</text>
</comment>
<dbReference type="PANTHER" id="PTHR28232:SF1">
    <property type="entry name" value="TRANSCRIPTIONAL REGULATORY PROTEIN RXT2"/>
    <property type="match status" value="1"/>
</dbReference>
<feature type="compositionally biased region" description="Basic and acidic residues" evidence="1">
    <location>
        <begin position="234"/>
        <end position="245"/>
    </location>
</feature>
<name>A0ABR3GCN0_9PEZI</name>
<dbReference type="InterPro" id="IPR013904">
    <property type="entry name" value="RXT2_N"/>
</dbReference>
<evidence type="ECO:0000313" key="3">
    <source>
        <dbReference type="EMBL" id="KAL0633727.1"/>
    </source>
</evidence>
<feature type="compositionally biased region" description="Acidic residues" evidence="1">
    <location>
        <begin position="88"/>
        <end position="111"/>
    </location>
</feature>
<protein>
    <recommendedName>
        <fullName evidence="2">Transcriptional regulatory protein RXT2 N-terminal domain-containing protein</fullName>
    </recommendedName>
</protein>
<reference evidence="3 4" key="1">
    <citation type="submission" date="2024-02" db="EMBL/GenBank/DDBJ databases">
        <title>Discinaceae phylogenomics.</title>
        <authorList>
            <person name="Dirks A.C."/>
            <person name="James T.Y."/>
        </authorList>
    </citation>
    <scope>NUCLEOTIDE SEQUENCE [LARGE SCALE GENOMIC DNA]</scope>
    <source>
        <strain evidence="3 4">ACD0624</strain>
    </source>
</reference>
<dbReference type="Pfam" id="PF08595">
    <property type="entry name" value="RXT2_N"/>
    <property type="match status" value="1"/>
</dbReference>
<dbReference type="InterPro" id="IPR039602">
    <property type="entry name" value="Rxt2"/>
</dbReference>
<feature type="compositionally biased region" description="Basic residues" evidence="1">
    <location>
        <begin position="479"/>
        <end position="489"/>
    </location>
</feature>
<sequence>MAAEKKFVTETIVNLKRALTISSDASESDDSIAYPSNRGRKLKRKARFVHEGALNDAKGPRTYKEEIEYFGKRRKIIWRKEKPRKPLEDEDSESSEESSDEDNSGEDEPDPYADVKLDKILAPLESAADLPSHPSLAQIYTNTTLNELLQQSLDKLCEEHDHTMRLKNLLTVFLGDDPYVNLEKMEWGSEDYAAVARERGQLLLRELGALGSGSASARESISGPAGGKSLPNSNHDDTARKHDSACDEDTEMDGVNGTSTSTEDHSISAPQLIQRDDPTPIDTDDFDPDATQELKLESSLSPPSPAPPSHHPIPPLRRMTTRSTHNSLHATPPTLSPQPPQLPVEIDPFFFPPNYSVDRSFGLPPTEAEDTRRLLATAVQRQDEFLRGLNKVRDGLLRAERCRKSVWGWCRSMEGTREYLASRATGGIGEDGWKMDEEIGYSLSDGEDWYDMEQWGLDEVLEKGKEEEDEGGEVVVQGKKTRGRRTVGS</sequence>
<organism evidence="3 4">
    <name type="scientific">Discina gigas</name>
    <dbReference type="NCBI Taxonomy" id="1032678"/>
    <lineage>
        <taxon>Eukaryota</taxon>
        <taxon>Fungi</taxon>
        <taxon>Dikarya</taxon>
        <taxon>Ascomycota</taxon>
        <taxon>Pezizomycotina</taxon>
        <taxon>Pezizomycetes</taxon>
        <taxon>Pezizales</taxon>
        <taxon>Discinaceae</taxon>
        <taxon>Discina</taxon>
    </lineage>
</organism>
<gene>
    <name evidence="3" type="ORF">Q9L58_007396</name>
</gene>
<feature type="region of interest" description="Disordered" evidence="1">
    <location>
        <begin position="463"/>
        <end position="489"/>
    </location>
</feature>
<dbReference type="PANTHER" id="PTHR28232">
    <property type="entry name" value="TRANSCRIPTIONAL REGULATORY PROTEIN RXT2"/>
    <property type="match status" value="1"/>
</dbReference>
<evidence type="ECO:0000259" key="2">
    <source>
        <dbReference type="Pfam" id="PF08595"/>
    </source>
</evidence>
<feature type="compositionally biased region" description="Pro residues" evidence="1">
    <location>
        <begin position="302"/>
        <end position="315"/>
    </location>
</feature>
<dbReference type="Proteomes" id="UP001447188">
    <property type="component" value="Unassembled WGS sequence"/>
</dbReference>
<keyword evidence="4" id="KW-1185">Reference proteome</keyword>
<evidence type="ECO:0000313" key="4">
    <source>
        <dbReference type="Proteomes" id="UP001447188"/>
    </source>
</evidence>
<feature type="region of interest" description="Disordered" evidence="1">
    <location>
        <begin position="213"/>
        <end position="319"/>
    </location>
</feature>
<feature type="domain" description="Transcriptional regulatory protein RXT2 N-terminal" evidence="2">
    <location>
        <begin position="36"/>
        <end position="176"/>
    </location>
</feature>
<evidence type="ECO:0000256" key="1">
    <source>
        <dbReference type="SAM" id="MobiDB-lite"/>
    </source>
</evidence>
<accession>A0ABR3GCN0</accession>
<dbReference type="EMBL" id="JBBBZM010000116">
    <property type="protein sequence ID" value="KAL0633727.1"/>
    <property type="molecule type" value="Genomic_DNA"/>
</dbReference>